<sequence length="260" mass="28726">MNSQRPSRGRQSGQAMVEAALSLPLVVFLVLGTLQLFLMLQARVLAQYAAFRATRAGSVAHGECERMSHAAILALLPSFHSFIGMRTPEVGGEHGGGVGAPERLAMAFAPRRDNRYQAGLDGVHTGSIVWINRGLAGGGVESPQDRGFDDPGHLRRLEVRLIYWYPMRIPFANWVMSRMFLAQLGIQDYTAANPLVLAERNANWGAGEFTSTYALAADVRDELASRVGRREYVFPIETSFTMRMMTPVKARHFASMDCPR</sequence>
<accession>A0AAE6KQ62</accession>
<organism evidence="2 3">
    <name type="scientific">Myxococcus xanthus</name>
    <dbReference type="NCBI Taxonomy" id="34"/>
    <lineage>
        <taxon>Bacteria</taxon>
        <taxon>Pseudomonadati</taxon>
        <taxon>Myxococcota</taxon>
        <taxon>Myxococcia</taxon>
        <taxon>Myxococcales</taxon>
        <taxon>Cystobacterineae</taxon>
        <taxon>Myxococcaceae</taxon>
        <taxon>Myxococcus</taxon>
    </lineage>
</organism>
<dbReference type="AlphaFoldDB" id="A0AAE6KQ62"/>
<proteinExistence type="predicted"/>
<reference evidence="2 3" key="1">
    <citation type="journal article" date="2019" name="Science">
        <title>Social genes are selection hotspots in kin groups of a soil microbe.</title>
        <authorList>
            <person name="Wielgoss S."/>
            <person name="Wolfensberger R."/>
            <person name="Sun L."/>
            <person name="Fiegna F."/>
            <person name="Velicer G.J."/>
        </authorList>
    </citation>
    <scope>NUCLEOTIDE SEQUENCE [LARGE SCALE GENOMIC DNA]</scope>
    <source>
        <strain evidence="2 3">MC3.5.9c15</strain>
    </source>
</reference>
<evidence type="ECO:0000259" key="1">
    <source>
        <dbReference type="Pfam" id="PF07811"/>
    </source>
</evidence>
<dbReference type="RefSeq" id="WP_237077943.1">
    <property type="nucleotide sequence ID" value="NZ_CP017169.1"/>
</dbReference>
<dbReference type="EMBL" id="CP017174">
    <property type="protein sequence ID" value="QDE65827.1"/>
    <property type="molecule type" value="Genomic_DNA"/>
</dbReference>
<feature type="domain" description="TadE-like" evidence="1">
    <location>
        <begin position="13"/>
        <end position="55"/>
    </location>
</feature>
<name>A0AAE6KQ62_MYXXA</name>
<dbReference type="Proteomes" id="UP000320179">
    <property type="component" value="Chromosome"/>
</dbReference>
<gene>
    <name evidence="2" type="ORF">BHS09_01725</name>
</gene>
<evidence type="ECO:0000313" key="3">
    <source>
        <dbReference type="Proteomes" id="UP000320179"/>
    </source>
</evidence>
<dbReference type="InterPro" id="IPR012495">
    <property type="entry name" value="TadE-like_dom"/>
</dbReference>
<evidence type="ECO:0000313" key="2">
    <source>
        <dbReference type="EMBL" id="QDE65827.1"/>
    </source>
</evidence>
<dbReference type="Pfam" id="PF07811">
    <property type="entry name" value="TadE"/>
    <property type="match status" value="1"/>
</dbReference>
<protein>
    <submittedName>
        <fullName evidence="2">Pilus assembly protein</fullName>
    </submittedName>
</protein>